<gene>
    <name evidence="3" type="ORF">BJ508DRAFT_412544</name>
</gene>
<keyword evidence="2" id="KW-0472">Membrane</keyword>
<feature type="region of interest" description="Disordered" evidence="1">
    <location>
        <begin position="202"/>
        <end position="240"/>
    </location>
</feature>
<feature type="region of interest" description="Disordered" evidence="1">
    <location>
        <begin position="139"/>
        <end position="166"/>
    </location>
</feature>
<proteinExistence type="predicted"/>
<dbReference type="AlphaFoldDB" id="A0A3N4IKU5"/>
<keyword evidence="4" id="KW-1185">Reference proteome</keyword>
<dbReference type="EMBL" id="ML119657">
    <property type="protein sequence ID" value="RPA84811.1"/>
    <property type="molecule type" value="Genomic_DNA"/>
</dbReference>
<reference evidence="3 4" key="1">
    <citation type="journal article" date="2018" name="Nat. Ecol. Evol.">
        <title>Pezizomycetes genomes reveal the molecular basis of ectomycorrhizal truffle lifestyle.</title>
        <authorList>
            <person name="Murat C."/>
            <person name="Payen T."/>
            <person name="Noel B."/>
            <person name="Kuo A."/>
            <person name="Morin E."/>
            <person name="Chen J."/>
            <person name="Kohler A."/>
            <person name="Krizsan K."/>
            <person name="Balestrini R."/>
            <person name="Da Silva C."/>
            <person name="Montanini B."/>
            <person name="Hainaut M."/>
            <person name="Levati E."/>
            <person name="Barry K.W."/>
            <person name="Belfiori B."/>
            <person name="Cichocki N."/>
            <person name="Clum A."/>
            <person name="Dockter R.B."/>
            <person name="Fauchery L."/>
            <person name="Guy J."/>
            <person name="Iotti M."/>
            <person name="Le Tacon F."/>
            <person name="Lindquist E.A."/>
            <person name="Lipzen A."/>
            <person name="Malagnac F."/>
            <person name="Mello A."/>
            <person name="Molinier V."/>
            <person name="Miyauchi S."/>
            <person name="Poulain J."/>
            <person name="Riccioni C."/>
            <person name="Rubini A."/>
            <person name="Sitrit Y."/>
            <person name="Splivallo R."/>
            <person name="Traeger S."/>
            <person name="Wang M."/>
            <person name="Zifcakova L."/>
            <person name="Wipf D."/>
            <person name="Zambonelli A."/>
            <person name="Paolocci F."/>
            <person name="Nowrousian M."/>
            <person name="Ottonello S."/>
            <person name="Baldrian P."/>
            <person name="Spatafora J.W."/>
            <person name="Henrissat B."/>
            <person name="Nagy L.G."/>
            <person name="Aury J.M."/>
            <person name="Wincker P."/>
            <person name="Grigoriev I.V."/>
            <person name="Bonfante P."/>
            <person name="Martin F.M."/>
        </authorList>
    </citation>
    <scope>NUCLEOTIDE SEQUENCE [LARGE SCALE GENOMIC DNA]</scope>
    <source>
        <strain evidence="3 4">RN42</strain>
    </source>
</reference>
<evidence type="ECO:0000313" key="3">
    <source>
        <dbReference type="EMBL" id="RPA84811.1"/>
    </source>
</evidence>
<evidence type="ECO:0000313" key="4">
    <source>
        <dbReference type="Proteomes" id="UP000275078"/>
    </source>
</evidence>
<feature type="region of interest" description="Disordered" evidence="1">
    <location>
        <begin position="289"/>
        <end position="419"/>
    </location>
</feature>
<feature type="compositionally biased region" description="Basic and acidic residues" evidence="1">
    <location>
        <begin position="214"/>
        <end position="231"/>
    </location>
</feature>
<keyword evidence="2" id="KW-0812">Transmembrane</keyword>
<evidence type="ECO:0000256" key="2">
    <source>
        <dbReference type="SAM" id="Phobius"/>
    </source>
</evidence>
<keyword evidence="2" id="KW-1133">Transmembrane helix</keyword>
<protein>
    <submittedName>
        <fullName evidence="3">Uncharacterized protein</fullName>
    </submittedName>
</protein>
<feature type="compositionally biased region" description="Low complexity" evidence="1">
    <location>
        <begin position="394"/>
        <end position="413"/>
    </location>
</feature>
<feature type="transmembrane region" description="Helical" evidence="2">
    <location>
        <begin position="27"/>
        <end position="51"/>
    </location>
</feature>
<feature type="compositionally biased region" description="Pro residues" evidence="1">
    <location>
        <begin position="309"/>
        <end position="324"/>
    </location>
</feature>
<name>A0A3N4IKU5_ASCIM</name>
<organism evidence="3 4">
    <name type="scientific">Ascobolus immersus RN42</name>
    <dbReference type="NCBI Taxonomy" id="1160509"/>
    <lineage>
        <taxon>Eukaryota</taxon>
        <taxon>Fungi</taxon>
        <taxon>Dikarya</taxon>
        <taxon>Ascomycota</taxon>
        <taxon>Pezizomycotina</taxon>
        <taxon>Pezizomycetes</taxon>
        <taxon>Pezizales</taxon>
        <taxon>Ascobolaceae</taxon>
        <taxon>Ascobolus</taxon>
    </lineage>
</organism>
<accession>A0A3N4IKU5</accession>
<evidence type="ECO:0000256" key="1">
    <source>
        <dbReference type="SAM" id="MobiDB-lite"/>
    </source>
</evidence>
<sequence>MFIAKRQSSTPHFHQIRDLTAKNKEHIALGIGLVLGVAALLACVCYLVYVIRRRWARLEQEKERTFCEGSKTTKEDTESRTRGISIDLPFSALPGRSILSRISSIRSKQSNTRSHSVAYSFLQPSTSFRIPSRDVVEAADSDIPPTVPPKEPGSIAQRRNSEIGPLPTFLQRNQSTYHRHPVHPNPIGSPISSVSSTTEWARMSNGSVVSPVSDMRRAKSEASSRLERQTDKYSVTESPKTIRPGHIATCIPQMTPASPAAVSTMSPSRTFRSPTDMVTAMEVLMETNPTAPASSPVPPPIAELAPSTPRYPPPQMSLPSPPLSSPQQEETPLLRRQSPPPMAARTASSIAYTDGDTETRYSSDEEASTFDTNMSLKFKPSEYLLPPVLPPLSPQTTFSMSSSRSNSRPASFQRPPFGR</sequence>
<dbReference type="Proteomes" id="UP000275078">
    <property type="component" value="Unassembled WGS sequence"/>
</dbReference>